<feature type="region of interest" description="Disordered" evidence="11">
    <location>
        <begin position="929"/>
        <end position="961"/>
    </location>
</feature>
<evidence type="ECO:0000256" key="7">
    <source>
        <dbReference type="ARBA" id="ARBA00023121"/>
    </source>
</evidence>
<feature type="transmembrane region" description="Helical" evidence="12">
    <location>
        <begin position="769"/>
        <end position="792"/>
    </location>
</feature>
<keyword evidence="8 12" id="KW-0472">Membrane</keyword>
<proteinExistence type="inferred from homology"/>
<dbReference type="STRING" id="105231.A0A1Y1I973"/>
<sequence length="1240" mass="127590">MAGGSGRGLQKQGHSMGVAPIIQWGLHALLVAMLSLLSYESVHTEAFVLSSSNLESCVVTGSPPSGNASLQSVDLTTLSYQPTRPVEITFMFPGDLDAVTNGQAAPIPGPATFDAAFSPPITHRPAPAPGMTSSSNTCSLGQGSANSSCGGGPAAGPIGAAANGPSMGVPALAPGAGKVLTAGSIGGAPVPGGKSSSGPSGAPADVEEPAADVSGGAPSVTVSAKLADASSTDITCKNKILVTFIVQNGQTQATDSLEATLSAVTDATGTVRQLAEAYKISIVKTPVYATYPLSFLRSFNAKPYEEIILTNQCQDGALADQATCGWYYAQDGSRVPNSQGFCCKCGVDQTWSDTTGGTSTQQRRFAVNCNVLTNSLFLTGIPATASCLRMSADWYPAYLIGAASLDFQLQITVNRMLPSDNGRVSNGSAVQTLILSPSVPVAKTTEGNVLARLPGDLASYTQLPVFSDRYLMIPQTAAQAGRLTANTSTWMFIDKTQVNLDGTVCNMIGTSFTAFRNQPNRCEQYAGTCLANQLVDLAKADAARVAAGLVPQYLVSGYGISTGAADSSGLKLKFVVNQILSSVVSLELNADEARYLVNRSPGKIVSAVVPTFEAVSRNGNMAITVQNNGTLVADYTLTVQNCSDNILPIQAQMHSIAPNATQDFAFPVVVQDDQATQRNCTGKRSGIVFKIILYDSVGEITDISTVFFYTNATFYDKGAQGGNLTVGQTTNSTVVQAQSPPTAALTCVQLCPSIFSVSCAFLTGCWSRIVSFIGLMITIIAVLFVLVVMYRLGIFSMCFQCCAALCRVGAKPRSASRERIRARSGSADADDDARTSRSSSKKSSASLRRRSSSGASDAEKAPSSPVMSRTDPYMAPSPGASITGFALPSTPAGMPGGSFASPSARAFEREGFGPFGSVAGGFGGGGNGNPSFGFGGPMSGLGHGSQYSQPEGSPNRFSSMSPTSRIIAQSAFAPGYQSGFGNPLLRERPGGYTLGSGLPPNPGSAFLSGHGSAFAPGQEGAFASGQGVGFGMGQGGSYGGGFTQSQGGFLGQGQGNLFTQGQAGALAPGQGSGFSLNQGGVFPPSQGSPTRFGGASVAHAGFGAQVQRAFSAFHPGGQIPQAKAPPVAIEMTQEALVQAAGTGTIVYLNFENASASSQLHSPGPCCSLAGHLVFTPDGGSVQFTLAPGRDYQRRYFEPATGCYQPLPAPRPLDCQFFTANMGIGEAVALTSMIPKGDCIN</sequence>
<dbReference type="InterPro" id="IPR040326">
    <property type="entry name" value="HAP2/GCS1"/>
</dbReference>
<evidence type="ECO:0000256" key="9">
    <source>
        <dbReference type="ARBA" id="ARBA00023157"/>
    </source>
</evidence>
<feature type="compositionally biased region" description="Gly residues" evidence="11">
    <location>
        <begin position="929"/>
        <end position="943"/>
    </location>
</feature>
<dbReference type="PANTHER" id="PTHR31764:SF0">
    <property type="entry name" value="GENERATIVE CELL SPECIFIC-1_HAP2 DOMAIN-CONTAINING PROTEIN"/>
    <property type="match status" value="1"/>
</dbReference>
<dbReference type="GO" id="GO:0008289">
    <property type="term" value="F:lipid binding"/>
    <property type="evidence" value="ECO:0007669"/>
    <property type="project" value="UniProtKB-KW"/>
</dbReference>
<dbReference type="EMBL" id="DF237175">
    <property type="protein sequence ID" value="GAQ85247.1"/>
    <property type="molecule type" value="Genomic_DNA"/>
</dbReference>
<dbReference type="InterPro" id="IPR018928">
    <property type="entry name" value="HAP2/GCS1_dom"/>
</dbReference>
<feature type="domain" description="Generative cell specific-1/HAP2" evidence="13">
    <location>
        <begin position="234"/>
        <end position="765"/>
    </location>
</feature>
<evidence type="ECO:0000256" key="2">
    <source>
        <dbReference type="ARBA" id="ARBA00010929"/>
    </source>
</evidence>
<feature type="region of interest" description="Disordered" evidence="11">
    <location>
        <begin position="120"/>
        <end position="151"/>
    </location>
</feature>
<keyword evidence="7" id="KW-0446">Lipid-binding</keyword>
<dbReference type="Proteomes" id="UP000054558">
    <property type="component" value="Unassembled WGS sequence"/>
</dbReference>
<keyword evidence="6 12" id="KW-1133">Transmembrane helix</keyword>
<gene>
    <name evidence="14" type="ORF">KFL_002260030</name>
</gene>
<keyword evidence="10" id="KW-0278">Fertilization</keyword>
<comment type="subcellular location">
    <subcellularLocation>
        <location evidence="1">Cell membrane</location>
        <topology evidence="1">Single-pass type I membrane protein</topology>
    </subcellularLocation>
</comment>
<evidence type="ECO:0000256" key="5">
    <source>
        <dbReference type="ARBA" id="ARBA00022729"/>
    </source>
</evidence>
<dbReference type="OMA" id="TIMMESE"/>
<dbReference type="PANTHER" id="PTHR31764">
    <property type="entry name" value="PROTEIN HAPLESS 2"/>
    <property type="match status" value="1"/>
</dbReference>
<evidence type="ECO:0000313" key="14">
    <source>
        <dbReference type="EMBL" id="GAQ85247.1"/>
    </source>
</evidence>
<name>A0A1Y1I973_KLENI</name>
<evidence type="ECO:0000256" key="4">
    <source>
        <dbReference type="ARBA" id="ARBA00022692"/>
    </source>
</evidence>
<evidence type="ECO:0000259" key="13">
    <source>
        <dbReference type="Pfam" id="PF10699"/>
    </source>
</evidence>
<feature type="region of interest" description="Disordered" evidence="11">
    <location>
        <begin position="188"/>
        <end position="215"/>
    </location>
</feature>
<keyword evidence="9" id="KW-1015">Disulfide bond</keyword>
<accession>A0A1Y1I973</accession>
<dbReference type="Pfam" id="PF10699">
    <property type="entry name" value="HAP2-GCS1"/>
    <property type="match status" value="1"/>
</dbReference>
<dbReference type="GO" id="GO:0005886">
    <property type="term" value="C:plasma membrane"/>
    <property type="evidence" value="ECO:0007669"/>
    <property type="project" value="UniProtKB-SubCell"/>
</dbReference>
<feature type="compositionally biased region" description="Polar residues" evidence="11">
    <location>
        <begin position="131"/>
        <end position="142"/>
    </location>
</feature>
<feature type="compositionally biased region" description="Polar residues" evidence="11">
    <location>
        <begin position="946"/>
        <end position="961"/>
    </location>
</feature>
<evidence type="ECO:0000313" key="15">
    <source>
        <dbReference type="Proteomes" id="UP000054558"/>
    </source>
</evidence>
<feature type="compositionally biased region" description="Low complexity" evidence="11">
    <location>
        <begin position="836"/>
        <end position="856"/>
    </location>
</feature>
<comment type="similarity">
    <text evidence="2">Belongs to the HAP2/GCS1 family.</text>
</comment>
<evidence type="ECO:0000256" key="3">
    <source>
        <dbReference type="ARBA" id="ARBA00022475"/>
    </source>
</evidence>
<dbReference type="GO" id="GO:0007338">
    <property type="term" value="P:single fertilization"/>
    <property type="evidence" value="ECO:0007669"/>
    <property type="project" value="UniProtKB-KW"/>
</dbReference>
<evidence type="ECO:0000256" key="10">
    <source>
        <dbReference type="ARBA" id="ARBA00023279"/>
    </source>
</evidence>
<keyword evidence="15" id="KW-1185">Reference proteome</keyword>
<feature type="compositionally biased region" description="Low complexity" evidence="11">
    <location>
        <begin position="191"/>
        <end position="204"/>
    </location>
</feature>
<dbReference type="AlphaFoldDB" id="A0A1Y1I973"/>
<keyword evidence="4 12" id="KW-0812">Transmembrane</keyword>
<evidence type="ECO:0000256" key="11">
    <source>
        <dbReference type="SAM" id="MobiDB-lite"/>
    </source>
</evidence>
<evidence type="ECO:0000256" key="12">
    <source>
        <dbReference type="SAM" id="Phobius"/>
    </source>
</evidence>
<organism evidence="14 15">
    <name type="scientific">Klebsormidium nitens</name>
    <name type="common">Green alga</name>
    <name type="synonym">Ulothrix nitens</name>
    <dbReference type="NCBI Taxonomy" id="105231"/>
    <lineage>
        <taxon>Eukaryota</taxon>
        <taxon>Viridiplantae</taxon>
        <taxon>Streptophyta</taxon>
        <taxon>Klebsormidiophyceae</taxon>
        <taxon>Klebsormidiales</taxon>
        <taxon>Klebsormidiaceae</taxon>
        <taxon>Klebsormidium</taxon>
    </lineage>
</organism>
<feature type="region of interest" description="Disordered" evidence="11">
    <location>
        <begin position="817"/>
        <end position="874"/>
    </location>
</feature>
<keyword evidence="3" id="KW-1003">Cell membrane</keyword>
<feature type="transmembrane region" description="Helical" evidence="12">
    <location>
        <begin position="743"/>
        <end position="762"/>
    </location>
</feature>
<reference evidence="14 15" key="1">
    <citation type="journal article" date="2014" name="Nat. Commun.">
        <title>Klebsormidium flaccidum genome reveals primary factors for plant terrestrial adaptation.</title>
        <authorList>
            <person name="Hori K."/>
            <person name="Maruyama F."/>
            <person name="Fujisawa T."/>
            <person name="Togashi T."/>
            <person name="Yamamoto N."/>
            <person name="Seo M."/>
            <person name="Sato S."/>
            <person name="Yamada T."/>
            <person name="Mori H."/>
            <person name="Tajima N."/>
            <person name="Moriyama T."/>
            <person name="Ikeuchi M."/>
            <person name="Watanabe M."/>
            <person name="Wada H."/>
            <person name="Kobayashi K."/>
            <person name="Saito M."/>
            <person name="Masuda T."/>
            <person name="Sasaki-Sekimoto Y."/>
            <person name="Mashiguchi K."/>
            <person name="Awai K."/>
            <person name="Shimojima M."/>
            <person name="Masuda S."/>
            <person name="Iwai M."/>
            <person name="Nobusawa T."/>
            <person name="Narise T."/>
            <person name="Kondo S."/>
            <person name="Saito H."/>
            <person name="Sato R."/>
            <person name="Murakawa M."/>
            <person name="Ihara Y."/>
            <person name="Oshima-Yamada Y."/>
            <person name="Ohtaka K."/>
            <person name="Satoh M."/>
            <person name="Sonobe K."/>
            <person name="Ishii M."/>
            <person name="Ohtani R."/>
            <person name="Kanamori-Sato M."/>
            <person name="Honoki R."/>
            <person name="Miyazaki D."/>
            <person name="Mochizuki H."/>
            <person name="Umetsu J."/>
            <person name="Higashi K."/>
            <person name="Shibata D."/>
            <person name="Kamiya Y."/>
            <person name="Sato N."/>
            <person name="Nakamura Y."/>
            <person name="Tabata S."/>
            <person name="Ida S."/>
            <person name="Kurokawa K."/>
            <person name="Ohta H."/>
        </authorList>
    </citation>
    <scope>NUCLEOTIDE SEQUENCE [LARGE SCALE GENOMIC DNA]</scope>
    <source>
        <strain evidence="14 15">NIES-2285</strain>
    </source>
</reference>
<dbReference type="OrthoDB" id="272303at2759"/>
<evidence type="ECO:0000256" key="8">
    <source>
        <dbReference type="ARBA" id="ARBA00023136"/>
    </source>
</evidence>
<protein>
    <recommendedName>
        <fullName evidence="13">Generative cell specific-1/HAP2 domain-containing protein</fullName>
    </recommendedName>
</protein>
<evidence type="ECO:0000256" key="6">
    <source>
        <dbReference type="ARBA" id="ARBA00022989"/>
    </source>
</evidence>
<evidence type="ECO:0000256" key="1">
    <source>
        <dbReference type="ARBA" id="ARBA00004251"/>
    </source>
</evidence>
<keyword evidence="5" id="KW-0732">Signal</keyword>